<gene>
    <name evidence="4" type="ORF">CMV_002332</name>
</gene>
<name>A0A8J4S1U4_9ROSI</name>
<keyword evidence="5" id="KW-1185">Reference proteome</keyword>
<dbReference type="PANTHER" id="PTHR13523">
    <property type="entry name" value="COILED-COIL-HELIX-COILED-COIL-HELIX DOMAIN CONTAINING 2/NUR77"/>
    <property type="match status" value="1"/>
</dbReference>
<dbReference type="Pfam" id="PF06747">
    <property type="entry name" value="CHCH"/>
    <property type="match status" value="1"/>
</dbReference>
<dbReference type="InterPro" id="IPR055304">
    <property type="entry name" value="CHCHD2/10-like"/>
</dbReference>
<evidence type="ECO:0000256" key="1">
    <source>
        <dbReference type="ARBA" id="ARBA00023157"/>
    </source>
</evidence>
<dbReference type="InterPro" id="IPR010625">
    <property type="entry name" value="CHCH"/>
</dbReference>
<protein>
    <recommendedName>
        <fullName evidence="3">CHCH domain-containing protein</fullName>
    </recommendedName>
</protein>
<comment type="caution">
    <text evidence="4">The sequence shown here is derived from an EMBL/GenBank/DDBJ whole genome shotgun (WGS) entry which is preliminary data.</text>
</comment>
<dbReference type="AlphaFoldDB" id="A0A8J4S1U4"/>
<dbReference type="GO" id="GO:0005634">
    <property type="term" value="C:nucleus"/>
    <property type="evidence" value="ECO:0007669"/>
    <property type="project" value="TreeGrafter"/>
</dbReference>
<evidence type="ECO:0000313" key="5">
    <source>
        <dbReference type="Proteomes" id="UP000737018"/>
    </source>
</evidence>
<evidence type="ECO:0000259" key="3">
    <source>
        <dbReference type="Pfam" id="PF06747"/>
    </source>
</evidence>
<evidence type="ECO:0000256" key="2">
    <source>
        <dbReference type="SAM" id="MobiDB-lite"/>
    </source>
</evidence>
<feature type="compositionally biased region" description="Gly residues" evidence="2">
    <location>
        <begin position="1"/>
        <end position="13"/>
    </location>
</feature>
<evidence type="ECO:0000313" key="4">
    <source>
        <dbReference type="EMBL" id="KAF3974318.1"/>
    </source>
</evidence>
<reference evidence="4" key="1">
    <citation type="submission" date="2020-03" db="EMBL/GenBank/DDBJ databases">
        <title>Castanea mollissima Vanexum genome sequencing.</title>
        <authorList>
            <person name="Staton M."/>
        </authorList>
    </citation>
    <scope>NUCLEOTIDE SEQUENCE</scope>
    <source>
        <tissue evidence="4">Leaf</tissue>
    </source>
</reference>
<accession>A0A8J4S1U4</accession>
<dbReference type="EMBL" id="JRKL02000166">
    <property type="protein sequence ID" value="KAF3974318.1"/>
    <property type="molecule type" value="Genomic_DNA"/>
</dbReference>
<dbReference type="GO" id="GO:0007005">
    <property type="term" value="P:mitochondrion organization"/>
    <property type="evidence" value="ECO:0007669"/>
    <property type="project" value="InterPro"/>
</dbReference>
<dbReference type="InterPro" id="IPR009069">
    <property type="entry name" value="Cys_alpha_HP_mot_SF"/>
</dbReference>
<dbReference type="GO" id="GO:0005739">
    <property type="term" value="C:mitochondrion"/>
    <property type="evidence" value="ECO:0007669"/>
    <property type="project" value="TreeGrafter"/>
</dbReference>
<proteinExistence type="predicted"/>
<organism evidence="4 5">
    <name type="scientific">Castanea mollissima</name>
    <name type="common">Chinese chestnut</name>
    <dbReference type="NCBI Taxonomy" id="60419"/>
    <lineage>
        <taxon>Eukaryota</taxon>
        <taxon>Viridiplantae</taxon>
        <taxon>Streptophyta</taxon>
        <taxon>Embryophyta</taxon>
        <taxon>Tracheophyta</taxon>
        <taxon>Spermatophyta</taxon>
        <taxon>Magnoliopsida</taxon>
        <taxon>eudicotyledons</taxon>
        <taxon>Gunneridae</taxon>
        <taxon>Pentapetalae</taxon>
        <taxon>rosids</taxon>
        <taxon>fabids</taxon>
        <taxon>Fagales</taxon>
        <taxon>Fagaceae</taxon>
        <taxon>Castanea</taxon>
    </lineage>
</organism>
<feature type="region of interest" description="Disordered" evidence="2">
    <location>
        <begin position="1"/>
        <end position="56"/>
    </location>
</feature>
<feature type="compositionally biased region" description="Low complexity" evidence="2">
    <location>
        <begin position="17"/>
        <end position="38"/>
    </location>
</feature>
<dbReference type="OrthoDB" id="1106148at2759"/>
<feature type="domain" description="CHCH" evidence="3">
    <location>
        <begin position="115"/>
        <end position="149"/>
    </location>
</feature>
<dbReference type="SUPFAM" id="SSF47072">
    <property type="entry name" value="Cysteine alpha-hairpin motif"/>
    <property type="match status" value="1"/>
</dbReference>
<sequence length="155" mass="15547">MARRSSGGGGGGRRSSSRSSRPAARAPAPASNTPKPAAAAPPHPVPAQGQSGSVMGSLGATIADGLAWGTGTSIAHRAMDALMGPRVIKHETVASSASDVPPAPNTNGVGSSTVCADQSKALIDCLEGYGSDISKCQFYMDMLHQCRQNSGTLSA</sequence>
<dbReference type="PANTHER" id="PTHR13523:SF18">
    <property type="entry name" value="CHCH DOMAIN-CONTAINING PROTEIN"/>
    <property type="match status" value="1"/>
</dbReference>
<keyword evidence="1" id="KW-1015">Disulfide bond</keyword>
<dbReference type="Proteomes" id="UP000737018">
    <property type="component" value="Unassembled WGS sequence"/>
</dbReference>